<dbReference type="AlphaFoldDB" id="A0A060ZK20"/>
<reference evidence="3 4" key="2">
    <citation type="submission" date="2021-03" db="EMBL/GenBank/DDBJ databases">
        <title>Genomic Encyclopedia of Type Strains, Phase IV (KMG-IV): sequencing the most valuable type-strain genomes for metagenomic binning, comparative biology and taxonomic classification.</title>
        <authorList>
            <person name="Goeker M."/>
        </authorList>
    </citation>
    <scope>NUCLEOTIDE SEQUENCE [LARGE SCALE GENOMIC DNA]</scope>
    <source>
        <strain evidence="3 4">DSM 41954</strain>
    </source>
</reference>
<dbReference type="EMBL" id="LK022848">
    <property type="protein sequence ID" value="CDR02505.1"/>
    <property type="molecule type" value="Genomic_DNA"/>
</dbReference>
<dbReference type="InterPro" id="IPR051781">
    <property type="entry name" value="Metallo-dep_Hydrolase"/>
</dbReference>
<dbReference type="SUPFAM" id="SSF51338">
    <property type="entry name" value="Composite domain of metallo-dependent hydrolases"/>
    <property type="match status" value="1"/>
</dbReference>
<dbReference type="RefSeq" id="WP_372453383.1">
    <property type="nucleotide sequence ID" value="NZ_CP136563.1"/>
</dbReference>
<sequence length="435" mass="44888">MIIDKVRIFDGTAMLGPGAVEFADGVITRVLTEPAAASDAPAPASASASASASAEVIDGTGLTLLPGLIDAHTHVFGAESNLELALAFGVTTELDMFMGPPELTQALCTAAGERADLADMRSSGLVASAPGGHPGHAMPLLPTVAGPDEADAFVAARQAEGAHFIKIIVDDGANHGMSLPALDRATVTALADAAHRRGLLTVAHVSAGWSARLALDSGVDMLTHLPLEAALDDAFVSRTADGKRVAIPTLAMLEASAPETPSRSRTGRALADDPRVVGYLPDHARTAIAEGHEGLCVEKESSEHHFTHALASVARLHRAGVPVLAGTDTNYRPDRACPVVHGASLHTELALLVEAGLTPAEALTAATSAPAAHFGLSDRGLIAPGRRADLVLVEGDPTQDITHTRSIEAIWRGGVRFDREAYRERTASGTGGTRA</sequence>
<keyword evidence="4" id="KW-1185">Reference proteome</keyword>
<dbReference type="GO" id="GO:0016810">
    <property type="term" value="F:hydrolase activity, acting on carbon-nitrogen (but not peptide) bonds"/>
    <property type="evidence" value="ECO:0007669"/>
    <property type="project" value="InterPro"/>
</dbReference>
<protein>
    <submittedName>
        <fullName evidence="2 3">Amidohydrolase</fullName>
    </submittedName>
</protein>
<gene>
    <name evidence="3" type="ORF">J2Z30_008079</name>
    <name evidence="2" type="ORF">SIRAN797</name>
</gene>
<keyword evidence="2" id="KW-0378">Hydrolase</keyword>
<evidence type="ECO:0000313" key="2">
    <source>
        <dbReference type="EMBL" id="CDR02505.1"/>
    </source>
</evidence>
<accession>A0A060ZK20</accession>
<dbReference type="Pfam" id="PF01979">
    <property type="entry name" value="Amidohydro_1"/>
    <property type="match status" value="1"/>
</dbReference>
<dbReference type="Gene3D" id="2.30.40.10">
    <property type="entry name" value="Urease, subunit C, domain 1"/>
    <property type="match status" value="1"/>
</dbReference>
<evidence type="ECO:0000313" key="3">
    <source>
        <dbReference type="EMBL" id="MBP2067013.1"/>
    </source>
</evidence>
<reference evidence="2" key="1">
    <citation type="submission" date="2014-05" db="EMBL/GenBank/DDBJ databases">
        <authorList>
            <person name="Horn Fabian"/>
        </authorList>
    </citation>
    <scope>NUCLEOTIDE SEQUENCE</scope>
</reference>
<dbReference type="EMBL" id="JAGGLR010000028">
    <property type="protein sequence ID" value="MBP2067013.1"/>
    <property type="molecule type" value="Genomic_DNA"/>
</dbReference>
<dbReference type="Proteomes" id="UP000756710">
    <property type="component" value="Unassembled WGS sequence"/>
</dbReference>
<dbReference type="HOGENOM" id="CLU_023620_6_1_11"/>
<name>A0A060ZK20_9ACTN</name>
<dbReference type="Gene3D" id="1.20.58.520">
    <property type="entry name" value="Amidohydrolase"/>
    <property type="match status" value="1"/>
</dbReference>
<dbReference type="Gene3D" id="3.30.110.90">
    <property type="entry name" value="Amidohydrolase"/>
    <property type="match status" value="1"/>
</dbReference>
<organism evidence="2">
    <name type="scientific">Streptomyces iranensis</name>
    <dbReference type="NCBI Taxonomy" id="576784"/>
    <lineage>
        <taxon>Bacteria</taxon>
        <taxon>Bacillati</taxon>
        <taxon>Actinomycetota</taxon>
        <taxon>Actinomycetes</taxon>
        <taxon>Kitasatosporales</taxon>
        <taxon>Streptomycetaceae</taxon>
        <taxon>Streptomyces</taxon>
        <taxon>Streptomyces violaceusniger group</taxon>
    </lineage>
</organism>
<dbReference type="PANTHER" id="PTHR43135">
    <property type="entry name" value="ALPHA-D-RIBOSE 1-METHYLPHOSPHONATE 5-TRIPHOSPHATE DIPHOSPHATASE"/>
    <property type="match status" value="1"/>
</dbReference>
<dbReference type="InterPro" id="IPR032466">
    <property type="entry name" value="Metal_Hydrolase"/>
</dbReference>
<dbReference type="PANTHER" id="PTHR43135:SF3">
    <property type="entry name" value="ALPHA-D-RIBOSE 1-METHYLPHOSPHONATE 5-TRIPHOSPHATE DIPHOSPHATASE"/>
    <property type="match status" value="1"/>
</dbReference>
<proteinExistence type="predicted"/>
<evidence type="ECO:0000259" key="1">
    <source>
        <dbReference type="Pfam" id="PF01979"/>
    </source>
</evidence>
<feature type="domain" description="Amidohydrolase-related" evidence="1">
    <location>
        <begin position="63"/>
        <end position="402"/>
    </location>
</feature>
<dbReference type="InterPro" id="IPR006680">
    <property type="entry name" value="Amidohydro-rel"/>
</dbReference>
<dbReference type="Gene3D" id="3.40.50.10910">
    <property type="entry name" value="Amidohydrolase"/>
    <property type="match status" value="1"/>
</dbReference>
<evidence type="ECO:0000313" key="4">
    <source>
        <dbReference type="Proteomes" id="UP000756710"/>
    </source>
</evidence>
<dbReference type="SUPFAM" id="SSF51556">
    <property type="entry name" value="Metallo-dependent hydrolases"/>
    <property type="match status" value="1"/>
</dbReference>
<dbReference type="InterPro" id="IPR011059">
    <property type="entry name" value="Metal-dep_hydrolase_composite"/>
</dbReference>